<proteinExistence type="predicted"/>
<gene>
    <name evidence="2" type="ORF">E2C01_066622</name>
</gene>
<keyword evidence="1" id="KW-0812">Transmembrane</keyword>
<feature type="transmembrane region" description="Helical" evidence="1">
    <location>
        <begin position="58"/>
        <end position="82"/>
    </location>
</feature>
<keyword evidence="1" id="KW-0472">Membrane</keyword>
<organism evidence="2 3">
    <name type="scientific">Portunus trituberculatus</name>
    <name type="common">Swimming crab</name>
    <name type="synonym">Neptunus trituberculatus</name>
    <dbReference type="NCBI Taxonomy" id="210409"/>
    <lineage>
        <taxon>Eukaryota</taxon>
        <taxon>Metazoa</taxon>
        <taxon>Ecdysozoa</taxon>
        <taxon>Arthropoda</taxon>
        <taxon>Crustacea</taxon>
        <taxon>Multicrustacea</taxon>
        <taxon>Malacostraca</taxon>
        <taxon>Eumalacostraca</taxon>
        <taxon>Eucarida</taxon>
        <taxon>Decapoda</taxon>
        <taxon>Pleocyemata</taxon>
        <taxon>Brachyura</taxon>
        <taxon>Eubrachyura</taxon>
        <taxon>Portunoidea</taxon>
        <taxon>Portunidae</taxon>
        <taxon>Portuninae</taxon>
        <taxon>Portunus</taxon>
    </lineage>
</organism>
<comment type="caution">
    <text evidence="2">The sequence shown here is derived from an EMBL/GenBank/DDBJ whole genome shotgun (WGS) entry which is preliminary data.</text>
</comment>
<sequence length="124" mass="13901">MQVVDEVKEMPTLLIFIPLSQRSQSRRRRPDGDLERLPVLCSIPPQRLPPPVCTEQRVMSVVVVMKVVMVVVVVVVVVVIIWEALTSVSGRVTERSTFIGSVLLSQQSVFAPSKPFMQFLAHSF</sequence>
<keyword evidence="3" id="KW-1185">Reference proteome</keyword>
<protein>
    <submittedName>
        <fullName evidence="2">Uncharacterized protein</fullName>
    </submittedName>
</protein>
<evidence type="ECO:0000256" key="1">
    <source>
        <dbReference type="SAM" id="Phobius"/>
    </source>
</evidence>
<dbReference type="Proteomes" id="UP000324222">
    <property type="component" value="Unassembled WGS sequence"/>
</dbReference>
<dbReference type="AlphaFoldDB" id="A0A5B7HHL6"/>
<dbReference type="EMBL" id="VSRR010034526">
    <property type="protein sequence ID" value="MPC72321.1"/>
    <property type="molecule type" value="Genomic_DNA"/>
</dbReference>
<evidence type="ECO:0000313" key="3">
    <source>
        <dbReference type="Proteomes" id="UP000324222"/>
    </source>
</evidence>
<evidence type="ECO:0000313" key="2">
    <source>
        <dbReference type="EMBL" id="MPC72321.1"/>
    </source>
</evidence>
<keyword evidence="1" id="KW-1133">Transmembrane helix</keyword>
<name>A0A5B7HHL6_PORTR</name>
<reference evidence="2 3" key="1">
    <citation type="submission" date="2019-05" db="EMBL/GenBank/DDBJ databases">
        <title>Another draft genome of Portunus trituberculatus and its Hox gene families provides insights of decapod evolution.</title>
        <authorList>
            <person name="Jeong J.-H."/>
            <person name="Song I."/>
            <person name="Kim S."/>
            <person name="Choi T."/>
            <person name="Kim D."/>
            <person name="Ryu S."/>
            <person name="Kim W."/>
        </authorList>
    </citation>
    <scope>NUCLEOTIDE SEQUENCE [LARGE SCALE GENOMIC DNA]</scope>
    <source>
        <tissue evidence="2">Muscle</tissue>
    </source>
</reference>
<accession>A0A5B7HHL6</accession>